<proteinExistence type="predicted"/>
<dbReference type="Pfam" id="PF04248">
    <property type="entry name" value="NTP_transf_9"/>
    <property type="match status" value="1"/>
</dbReference>
<organism evidence="3 4">
    <name type="scientific">Rhodococcoides kroppenstedtii</name>
    <dbReference type="NCBI Taxonomy" id="293050"/>
    <lineage>
        <taxon>Bacteria</taxon>
        <taxon>Bacillati</taxon>
        <taxon>Actinomycetota</taxon>
        <taxon>Actinomycetes</taxon>
        <taxon>Mycobacteriales</taxon>
        <taxon>Nocardiaceae</taxon>
        <taxon>Rhodococcoides</taxon>
    </lineage>
</organism>
<gene>
    <name evidence="3" type="ORF">SAMN05444374_111160</name>
</gene>
<name>A0A1I0U135_9NOCA</name>
<feature type="region of interest" description="Disordered" evidence="1">
    <location>
        <begin position="1"/>
        <end position="29"/>
    </location>
</feature>
<dbReference type="EMBL" id="FOJN01000011">
    <property type="protein sequence ID" value="SFA57613.1"/>
    <property type="molecule type" value="Genomic_DNA"/>
</dbReference>
<dbReference type="Proteomes" id="UP000182054">
    <property type="component" value="Unassembled WGS sequence"/>
</dbReference>
<dbReference type="Gene3D" id="2.170.150.40">
    <property type="entry name" value="Domain of unknown function (DUF427)"/>
    <property type="match status" value="1"/>
</dbReference>
<evidence type="ECO:0000256" key="1">
    <source>
        <dbReference type="SAM" id="MobiDB-lite"/>
    </source>
</evidence>
<evidence type="ECO:0000313" key="4">
    <source>
        <dbReference type="Proteomes" id="UP000182054"/>
    </source>
</evidence>
<evidence type="ECO:0000313" key="3">
    <source>
        <dbReference type="EMBL" id="SFA57613.1"/>
    </source>
</evidence>
<dbReference type="InterPro" id="IPR007361">
    <property type="entry name" value="DUF427"/>
</dbReference>
<dbReference type="PANTHER" id="PTHR43058">
    <property type="entry name" value="SLR0655 PROTEIN"/>
    <property type="match status" value="1"/>
</dbReference>
<evidence type="ECO:0000259" key="2">
    <source>
        <dbReference type="Pfam" id="PF04248"/>
    </source>
</evidence>
<protein>
    <submittedName>
        <fullName evidence="3">Uncharacterized conserved protein, DUF427 family</fullName>
    </submittedName>
</protein>
<dbReference type="AlphaFoldDB" id="A0A1I0U135"/>
<dbReference type="InterPro" id="IPR038694">
    <property type="entry name" value="DUF427_sf"/>
</dbReference>
<accession>A0A1I0U135</accession>
<dbReference type="PANTHER" id="PTHR43058:SF1">
    <property type="entry name" value="DUF427 DOMAIN-CONTAINING PROTEIN"/>
    <property type="match status" value="1"/>
</dbReference>
<sequence length="175" mass="19191">MMETMVGRLPFGVTPEQPGEGQESVWDYPRPPRLESSTRHLVVRFGDAVVADSTSAYRVLETSHPPTWYVPRDDVDSARLRRSRARSTMCEWKGAATYWDVLGDDGAVLEAGAWSYETPTPTFADIAGALSFSPAQLTCELDGEVARAQEGGFYAGWITSDVVGPFKGIPGSWGW</sequence>
<reference evidence="3 4" key="1">
    <citation type="submission" date="2016-10" db="EMBL/GenBank/DDBJ databases">
        <authorList>
            <person name="de Groot N.N."/>
        </authorList>
    </citation>
    <scope>NUCLEOTIDE SEQUENCE [LARGE SCALE GENOMIC DNA]</scope>
    <source>
        <strain evidence="3 4">DSM 44908</strain>
    </source>
</reference>
<feature type="domain" description="DUF427" evidence="2">
    <location>
        <begin position="42"/>
        <end position="134"/>
    </location>
</feature>